<dbReference type="RefSeq" id="WP_269894981.1">
    <property type="nucleotide sequence ID" value="NZ_JAPZPY010000006.1"/>
</dbReference>
<evidence type="ECO:0000313" key="3">
    <source>
        <dbReference type="Proteomes" id="UP001142153"/>
    </source>
</evidence>
<dbReference type="Proteomes" id="UP001142153">
    <property type="component" value="Unassembled WGS sequence"/>
</dbReference>
<reference evidence="2" key="1">
    <citation type="submission" date="2022-12" db="EMBL/GenBank/DDBJ databases">
        <authorList>
            <person name="Deng Y."/>
            <person name="Zhang Y.-Q."/>
        </authorList>
    </citation>
    <scope>NUCLEOTIDE SEQUENCE</scope>
    <source>
        <strain evidence="2">CPCC 205372</strain>
    </source>
</reference>
<accession>A0ABT4PUW2</accession>
<name>A0ABT4PUW2_9MYCO</name>
<dbReference type="InterPro" id="IPR032710">
    <property type="entry name" value="NTF2-like_dom_sf"/>
</dbReference>
<feature type="transmembrane region" description="Helical" evidence="1">
    <location>
        <begin position="126"/>
        <end position="148"/>
    </location>
</feature>
<dbReference type="EMBL" id="JAPZPY010000006">
    <property type="protein sequence ID" value="MCZ8380344.1"/>
    <property type="molecule type" value="Genomic_DNA"/>
</dbReference>
<keyword evidence="3" id="KW-1185">Reference proteome</keyword>
<evidence type="ECO:0008006" key="4">
    <source>
        <dbReference type="Google" id="ProtNLM"/>
    </source>
</evidence>
<organism evidence="2 3">
    <name type="scientific">Mycobacterium hippophais</name>
    <dbReference type="NCBI Taxonomy" id="3016340"/>
    <lineage>
        <taxon>Bacteria</taxon>
        <taxon>Bacillati</taxon>
        <taxon>Actinomycetota</taxon>
        <taxon>Actinomycetes</taxon>
        <taxon>Mycobacteriales</taxon>
        <taxon>Mycobacteriaceae</taxon>
        <taxon>Mycobacterium</taxon>
    </lineage>
</organism>
<evidence type="ECO:0000256" key="1">
    <source>
        <dbReference type="SAM" id="Phobius"/>
    </source>
</evidence>
<protein>
    <recommendedName>
        <fullName evidence="4">DUF4878 domain-containing protein</fullName>
    </recommendedName>
</protein>
<keyword evidence="1" id="KW-0472">Membrane</keyword>
<gene>
    <name evidence="2" type="ORF">O6P37_15855</name>
</gene>
<keyword evidence="1" id="KW-0812">Transmembrane</keyword>
<dbReference type="SUPFAM" id="SSF54427">
    <property type="entry name" value="NTF2-like"/>
    <property type="match status" value="1"/>
</dbReference>
<evidence type="ECO:0000313" key="2">
    <source>
        <dbReference type="EMBL" id="MCZ8380344.1"/>
    </source>
</evidence>
<sequence>MQMTPAGDRGDGRTLVEHAVRLLLSAGPPGWTQLHIECSPTGEVRAFVTVPGVAQPHSLTVPSEAAQGLNTYLHTTASPAAAPRQLVVDCFPDGRLSARMEPAPAFPAAAPAVAQRPGRQPWRKRLLAALTAIGLVAAAAIFAFGWRWSEPREADISLLPPPPQRQQQAFDAISQWFAALNARDTAAALQLVCPNPSGAVLNDIEALQGNYLGSFDYPEAIVDFHDNGGTAKTKVLLRVKPITELQRKAVEENQRDGSGLAHRWIVLDDDGGGWKVCGSE</sequence>
<comment type="caution">
    <text evidence="2">The sequence shown here is derived from an EMBL/GenBank/DDBJ whole genome shotgun (WGS) entry which is preliminary data.</text>
</comment>
<proteinExistence type="predicted"/>
<keyword evidence="1" id="KW-1133">Transmembrane helix</keyword>